<dbReference type="Gene3D" id="1.10.630.10">
    <property type="entry name" value="Cytochrome P450"/>
    <property type="match status" value="1"/>
</dbReference>
<keyword evidence="3" id="KW-0812">Transmembrane</keyword>
<name>A0A0J6YAN4_COCIT</name>
<dbReference type="GO" id="GO:0016020">
    <property type="term" value="C:membrane"/>
    <property type="evidence" value="ECO:0007669"/>
    <property type="project" value="UniProtKB-SubCell"/>
</dbReference>
<evidence type="ECO:0000256" key="3">
    <source>
        <dbReference type="ARBA" id="ARBA00022692"/>
    </source>
</evidence>
<dbReference type="GO" id="GO:0020037">
    <property type="term" value="F:heme binding"/>
    <property type="evidence" value="ECO:0007669"/>
    <property type="project" value="InterPro"/>
</dbReference>
<evidence type="ECO:0000256" key="6">
    <source>
        <dbReference type="ARBA" id="ARBA00023002"/>
    </source>
</evidence>
<dbReference type="AlphaFoldDB" id="A0A0J6YAN4"/>
<dbReference type="GO" id="GO:0016705">
    <property type="term" value="F:oxidoreductase activity, acting on paired donors, with incorporation or reduction of molecular oxygen"/>
    <property type="evidence" value="ECO:0007669"/>
    <property type="project" value="InterPro"/>
</dbReference>
<reference evidence="10" key="1">
    <citation type="journal article" date="2010" name="Genome Res.">
        <title>Population genomic sequencing of Coccidioides fungi reveals recent hybridization and transposon control.</title>
        <authorList>
            <person name="Neafsey D.E."/>
            <person name="Barker B.M."/>
            <person name="Sharpton T.J."/>
            <person name="Stajich J.E."/>
            <person name="Park D.J."/>
            <person name="Whiston E."/>
            <person name="Hung C.-Y."/>
            <person name="McMahan C."/>
            <person name="White J."/>
            <person name="Sykes S."/>
            <person name="Heiman D."/>
            <person name="Young S."/>
            <person name="Zeng Q."/>
            <person name="Abouelleil A."/>
            <person name="Aftuck L."/>
            <person name="Bessette D."/>
            <person name="Brown A."/>
            <person name="FitzGerald M."/>
            <person name="Lui A."/>
            <person name="Macdonald J.P."/>
            <person name="Priest M."/>
            <person name="Orbach M.J."/>
            <person name="Galgiani J.N."/>
            <person name="Kirkland T.N."/>
            <person name="Cole G.T."/>
            <person name="Birren B.W."/>
            <person name="Henn M.R."/>
            <person name="Taylor J.W."/>
            <person name="Rounsley S.D."/>
        </authorList>
    </citation>
    <scope>NUCLEOTIDE SEQUENCE [LARGE SCALE GENOMIC DNA]</scope>
    <source>
        <strain evidence="10">RMSCC 2394</strain>
    </source>
</reference>
<dbReference type="PANTHER" id="PTHR24282">
    <property type="entry name" value="CYTOCHROME P450 FAMILY MEMBER"/>
    <property type="match status" value="1"/>
</dbReference>
<organism evidence="9 10">
    <name type="scientific">Coccidioides immitis RMSCC 2394</name>
    <dbReference type="NCBI Taxonomy" id="404692"/>
    <lineage>
        <taxon>Eukaryota</taxon>
        <taxon>Fungi</taxon>
        <taxon>Dikarya</taxon>
        <taxon>Ascomycota</taxon>
        <taxon>Pezizomycotina</taxon>
        <taxon>Eurotiomycetes</taxon>
        <taxon>Eurotiomycetidae</taxon>
        <taxon>Onygenales</taxon>
        <taxon>Onygenaceae</taxon>
        <taxon>Coccidioides</taxon>
    </lineage>
</organism>
<accession>A0A0J6YAN4</accession>
<evidence type="ECO:0000256" key="1">
    <source>
        <dbReference type="ARBA" id="ARBA00004370"/>
    </source>
</evidence>
<dbReference type="PANTHER" id="PTHR24282:SF211">
    <property type="entry name" value="CYTOCHROME P450-RELATED"/>
    <property type="match status" value="1"/>
</dbReference>
<gene>
    <name evidence="9" type="ORF">CIRG_03540</name>
</gene>
<evidence type="ECO:0000256" key="5">
    <source>
        <dbReference type="ARBA" id="ARBA00022989"/>
    </source>
</evidence>
<keyword evidence="7" id="KW-0408">Iron</keyword>
<dbReference type="STRING" id="404692.A0A0J6YAN4"/>
<keyword evidence="5" id="KW-1133">Transmembrane helix</keyword>
<proteinExistence type="predicted"/>
<keyword evidence="6" id="KW-0560">Oxidoreductase</keyword>
<evidence type="ECO:0000256" key="7">
    <source>
        <dbReference type="ARBA" id="ARBA00023004"/>
    </source>
</evidence>
<evidence type="ECO:0000256" key="2">
    <source>
        <dbReference type="ARBA" id="ARBA00022617"/>
    </source>
</evidence>
<keyword evidence="4" id="KW-0479">Metal-binding</keyword>
<protein>
    <submittedName>
        <fullName evidence="9">GliC</fullName>
    </submittedName>
</protein>
<dbReference type="GO" id="GO:0004497">
    <property type="term" value="F:monooxygenase activity"/>
    <property type="evidence" value="ECO:0007669"/>
    <property type="project" value="InterPro"/>
</dbReference>
<comment type="subcellular location">
    <subcellularLocation>
        <location evidence="1">Membrane</location>
    </subcellularLocation>
</comment>
<dbReference type="InterPro" id="IPR001128">
    <property type="entry name" value="Cyt_P450"/>
</dbReference>
<dbReference type="Proteomes" id="UP000054565">
    <property type="component" value="Unassembled WGS sequence"/>
</dbReference>
<dbReference type="InterPro" id="IPR036396">
    <property type="entry name" value="Cyt_P450_sf"/>
</dbReference>
<dbReference type="EMBL" id="DS028094">
    <property type="protein sequence ID" value="KMP03848.1"/>
    <property type="molecule type" value="Genomic_DNA"/>
</dbReference>
<dbReference type="Pfam" id="PF00067">
    <property type="entry name" value="p450"/>
    <property type="match status" value="1"/>
</dbReference>
<evidence type="ECO:0000313" key="10">
    <source>
        <dbReference type="Proteomes" id="UP000054565"/>
    </source>
</evidence>
<evidence type="ECO:0000313" key="9">
    <source>
        <dbReference type="EMBL" id="KMP03848.1"/>
    </source>
</evidence>
<keyword evidence="2" id="KW-0349">Heme</keyword>
<dbReference type="GO" id="GO:0005506">
    <property type="term" value="F:iron ion binding"/>
    <property type="evidence" value="ECO:0007669"/>
    <property type="project" value="InterPro"/>
</dbReference>
<evidence type="ECO:0000256" key="4">
    <source>
        <dbReference type="ARBA" id="ARBA00022723"/>
    </source>
</evidence>
<sequence length="723" mass="80628">MPELVVVLCSKFALYESHSVPISNVRVRSSHGLKSYMVLVFQLSNFPAGSFCIGSTAATFSSVDARASGSGGGDLWVASFSLHALAHKLSGWVTGRSRSASAELHKTGNWADSQEAVTRKNSAGIESVNSVCHFMMLESGPTAADRVENVWDGRNTVIHITSDADGDAKIRHRGRHADNTCPYSYFDLKYIFSFHSQSKFVVIMNGTAVTHGGPLVSSIEFVLLHPFLQGQNSLIAALIVLVASAFFILNAQAPKIPNHSIYFKNNAGKKLQLMAGDTRFRRFLNGKDMSKEGSVKFGQDPFMVKNGRRMELVVSTPEQVRDFLAKDATDHMKRSDCNLGDYFVRTLGSCVGVKSGEKWRTARHHLEPHFSFPTAASMLSNCREMILNWAGNLADDPMVTSKTRNGFDFDAVSACRQLPFRLIALALYKDMLTEDMFEQLWALNALHEKVTNIAFFSKWPTKSFYRWLPTEANSLLSEYEREWEKLNLKTIMEARKTGKSCPAEVMYQGVEAGELTLDTYMQSLDEILFTNIDVTSAMMGYALISVAKNLEVQESLRSEILTVGKSAAEIAEYTRKEDTILHKTYLEVLRNNPPTWYSLPELTAIDKRIGGYLIPAGTAVVLDLQRLNKDSPVWQPDGSEFRPGRWDSISPVAARYSLHGYGMGPRKCLGKNFANIIIKLLLVTTLEEFTLSAGTDETKLRKDRFTRTPDDVVSFQLRRSGSK</sequence>
<dbReference type="SUPFAM" id="SSF48264">
    <property type="entry name" value="Cytochrome P450"/>
    <property type="match status" value="1"/>
</dbReference>
<dbReference type="OrthoDB" id="2789670at2759"/>
<dbReference type="InterPro" id="IPR050665">
    <property type="entry name" value="Cytochrome_P450_Monooxygen"/>
</dbReference>
<evidence type="ECO:0000256" key="8">
    <source>
        <dbReference type="ARBA" id="ARBA00023136"/>
    </source>
</evidence>
<keyword evidence="8" id="KW-0472">Membrane</keyword>